<organism evidence="5 6">
    <name type="scientific">Phaeomoniella chlamydospora</name>
    <name type="common">Phaeoacremonium chlamydosporum</name>
    <dbReference type="NCBI Taxonomy" id="158046"/>
    <lineage>
        <taxon>Eukaryota</taxon>
        <taxon>Fungi</taxon>
        <taxon>Dikarya</taxon>
        <taxon>Ascomycota</taxon>
        <taxon>Pezizomycotina</taxon>
        <taxon>Eurotiomycetes</taxon>
        <taxon>Chaetothyriomycetidae</taxon>
        <taxon>Phaeomoniellales</taxon>
        <taxon>Phaeomoniellaceae</taxon>
        <taxon>Phaeomoniella</taxon>
    </lineage>
</organism>
<dbReference type="PANTHER" id="PTHR43712:SF1">
    <property type="entry name" value="HYPOTHETICAL O-METHYLTRANSFERASE (EUROFUNG)-RELATED"/>
    <property type="match status" value="1"/>
</dbReference>
<evidence type="ECO:0000313" key="6">
    <source>
        <dbReference type="Proteomes" id="UP000053317"/>
    </source>
</evidence>
<dbReference type="AlphaFoldDB" id="A0A0G2EDW5"/>
<dbReference type="Proteomes" id="UP000053317">
    <property type="component" value="Unassembled WGS sequence"/>
</dbReference>
<dbReference type="PROSITE" id="PS51683">
    <property type="entry name" value="SAM_OMT_II"/>
    <property type="match status" value="1"/>
</dbReference>
<evidence type="ECO:0000256" key="2">
    <source>
        <dbReference type="ARBA" id="ARBA00022679"/>
    </source>
</evidence>
<dbReference type="InterPro" id="IPR001077">
    <property type="entry name" value="COMT_C"/>
</dbReference>
<dbReference type="GO" id="GO:0032259">
    <property type="term" value="P:methylation"/>
    <property type="evidence" value="ECO:0007669"/>
    <property type="project" value="UniProtKB-KW"/>
</dbReference>
<reference evidence="5 6" key="2">
    <citation type="submission" date="2015-05" db="EMBL/GenBank/DDBJ databases">
        <authorList>
            <person name="Morales-Cruz A."/>
            <person name="Amrine K.C."/>
            <person name="Cantu D."/>
        </authorList>
    </citation>
    <scope>NUCLEOTIDE SEQUENCE [LARGE SCALE GENOMIC DNA]</scope>
    <source>
        <strain evidence="5">UCRPC4</strain>
    </source>
</reference>
<dbReference type="SUPFAM" id="SSF53335">
    <property type="entry name" value="S-adenosyl-L-methionine-dependent methyltransferases"/>
    <property type="match status" value="1"/>
</dbReference>
<dbReference type="Gene3D" id="3.40.50.150">
    <property type="entry name" value="Vaccinia Virus protein VP39"/>
    <property type="match status" value="2"/>
</dbReference>
<evidence type="ECO:0000256" key="3">
    <source>
        <dbReference type="ARBA" id="ARBA00022691"/>
    </source>
</evidence>
<evidence type="ECO:0000259" key="4">
    <source>
        <dbReference type="Pfam" id="PF00891"/>
    </source>
</evidence>
<protein>
    <submittedName>
        <fullName evidence="5">Putative sterigmatocystin 8-o-methyltransferase</fullName>
    </submittedName>
</protein>
<sequence length="335" mass="38109">MVLSEQTHNVSLIMNLHPIYSMCVRLAIDLDLFTLLLSRSEITTAQIAEFTGSQEDFIGMSIGALKTLTDIKVRLMRIVSGVGFVTEVGEKTYFSNIRTKALSKPAVAASMVHFFDQGIPVLQQMRGYFKQHGYRNPEDVRCGPYQYTHHTSQETYAHWQSQPDVGTNFNLFMSDGKLTDKRKWFEWVPTDKVLIEGFRHSDAAPLLVDVGGGCGHDLAALSRRYPNLPGRLVLQDLPHVINDVPNLDEMIEKMPYDFLTPQPVKAGLDFAMMFWHAGMERSEEEWRKLLRSEDLQITNIWHNPAGDGTIIEAMVSDTLLKDVVESHYHCRMFSI</sequence>
<dbReference type="InterPro" id="IPR016461">
    <property type="entry name" value="COMT-like"/>
</dbReference>
<keyword evidence="1 5" id="KW-0489">Methyltransferase</keyword>
<evidence type="ECO:0000256" key="1">
    <source>
        <dbReference type="ARBA" id="ARBA00022603"/>
    </source>
</evidence>
<keyword evidence="2 5" id="KW-0808">Transferase</keyword>
<feature type="domain" description="O-methyltransferase C-terminal" evidence="4">
    <location>
        <begin position="196"/>
        <end position="247"/>
    </location>
</feature>
<gene>
    <name evidence="5" type="ORF">UCRPC4_g04141</name>
</gene>
<accession>A0A0G2EDW5</accession>
<keyword evidence="3" id="KW-0949">S-adenosyl-L-methionine</keyword>
<dbReference type="InterPro" id="IPR036388">
    <property type="entry name" value="WH-like_DNA-bd_sf"/>
</dbReference>
<dbReference type="PANTHER" id="PTHR43712">
    <property type="entry name" value="PUTATIVE (AFU_ORTHOLOGUE AFUA_4G14580)-RELATED"/>
    <property type="match status" value="1"/>
</dbReference>
<dbReference type="Pfam" id="PF00891">
    <property type="entry name" value="Methyltransf_2"/>
    <property type="match status" value="1"/>
</dbReference>
<reference evidence="5 6" key="1">
    <citation type="submission" date="2015-05" db="EMBL/GenBank/DDBJ databases">
        <title>Distinctive expansion of gene families associated with plant cell wall degradation and secondary metabolism in the genomes of grapevine trunk pathogens.</title>
        <authorList>
            <person name="Lawrence D.P."/>
            <person name="Travadon R."/>
            <person name="Rolshausen P.E."/>
            <person name="Baumgartner K."/>
        </authorList>
    </citation>
    <scope>NUCLEOTIDE SEQUENCE [LARGE SCALE GENOMIC DNA]</scope>
    <source>
        <strain evidence="5">UCRPC4</strain>
    </source>
</reference>
<dbReference type="EMBL" id="LCWF01000095">
    <property type="protein sequence ID" value="KKY20674.1"/>
    <property type="molecule type" value="Genomic_DNA"/>
</dbReference>
<dbReference type="InterPro" id="IPR029063">
    <property type="entry name" value="SAM-dependent_MTases_sf"/>
</dbReference>
<keyword evidence="6" id="KW-1185">Reference proteome</keyword>
<dbReference type="GO" id="GO:0008171">
    <property type="term" value="F:O-methyltransferase activity"/>
    <property type="evidence" value="ECO:0007669"/>
    <property type="project" value="InterPro"/>
</dbReference>
<evidence type="ECO:0000313" key="5">
    <source>
        <dbReference type="EMBL" id="KKY20674.1"/>
    </source>
</evidence>
<comment type="caution">
    <text evidence="5">The sequence shown here is derived from an EMBL/GenBank/DDBJ whole genome shotgun (WGS) entry which is preliminary data.</text>
</comment>
<name>A0A0G2EDW5_PHACM</name>
<dbReference type="PIRSF" id="PIRSF005739">
    <property type="entry name" value="O-mtase"/>
    <property type="match status" value="1"/>
</dbReference>
<dbReference type="Gene3D" id="1.10.10.10">
    <property type="entry name" value="Winged helix-like DNA-binding domain superfamily/Winged helix DNA-binding domain"/>
    <property type="match status" value="1"/>
</dbReference>
<proteinExistence type="predicted"/>
<dbReference type="OrthoDB" id="2410195at2759"/>